<evidence type="ECO:0000313" key="2">
    <source>
        <dbReference type="Proteomes" id="UP000007305"/>
    </source>
</evidence>
<dbReference type="Gramene" id="Zm00001eb021000_T001">
    <property type="protein sequence ID" value="Zm00001eb021000_P001"/>
    <property type="gene ID" value="Zm00001eb021000"/>
</dbReference>
<reference evidence="1" key="3">
    <citation type="submission" date="2021-05" db="UniProtKB">
        <authorList>
            <consortium name="EnsemblPlants"/>
        </authorList>
    </citation>
    <scope>IDENTIFICATION</scope>
    <source>
        <strain evidence="1">cv. B73</strain>
    </source>
</reference>
<organism evidence="1 2">
    <name type="scientific">Zea mays</name>
    <name type="common">Maize</name>
    <dbReference type="NCBI Taxonomy" id="4577"/>
    <lineage>
        <taxon>Eukaryota</taxon>
        <taxon>Viridiplantae</taxon>
        <taxon>Streptophyta</taxon>
        <taxon>Embryophyta</taxon>
        <taxon>Tracheophyta</taxon>
        <taxon>Spermatophyta</taxon>
        <taxon>Magnoliopsida</taxon>
        <taxon>Liliopsida</taxon>
        <taxon>Poales</taxon>
        <taxon>Poaceae</taxon>
        <taxon>PACMAD clade</taxon>
        <taxon>Panicoideae</taxon>
        <taxon>Andropogonodae</taxon>
        <taxon>Andropogoneae</taxon>
        <taxon>Tripsacinae</taxon>
        <taxon>Zea</taxon>
    </lineage>
</organism>
<protein>
    <submittedName>
        <fullName evidence="1">Uncharacterized protein</fullName>
    </submittedName>
</protein>
<dbReference type="KEGG" id="zma:109943430"/>
<dbReference type="GeneID" id="109943430"/>
<sequence>MATVAQLDRSASPSLFPCELDSCSPMEFAQLPAPVTSARRPALYALLVPAHAPRFPPSSLAVDSFCASSPALRCPSLASAHSSAAPCSSRSPIGRYTLASARSVGAHCLLCPWCALTSTSLLAGVFPAVDLLVCRVRLPDVPRCPSPCARSVSSRGFVLAWPLSWMCRSSVGACSRWILDIELGLEKTVLFRASLIRCSTECPTGR</sequence>
<gene>
    <name evidence="1" type="primary">LOC109943430</name>
</gene>
<name>A0A804LM88_MAIZE</name>
<reference evidence="2" key="1">
    <citation type="submission" date="2015-12" db="EMBL/GenBank/DDBJ databases">
        <title>Update maize B73 reference genome by single molecule sequencing technologies.</title>
        <authorList>
            <consortium name="Maize Genome Sequencing Project"/>
            <person name="Ware D."/>
        </authorList>
    </citation>
    <scope>NUCLEOTIDE SEQUENCE [LARGE SCALE GENOMIC DNA]</scope>
    <source>
        <strain evidence="2">cv. B73</strain>
    </source>
</reference>
<dbReference type="RefSeq" id="XP_035819928.1">
    <property type="nucleotide sequence ID" value="XM_035964035.1"/>
</dbReference>
<dbReference type="InParanoid" id="A0A804LM88"/>
<accession>A0A804LM88</accession>
<proteinExistence type="predicted"/>
<dbReference type="EnsemblPlants" id="Zm00001eb021000_T001">
    <property type="protein sequence ID" value="Zm00001eb021000_P001"/>
    <property type="gene ID" value="Zm00001eb021000"/>
</dbReference>
<keyword evidence="2" id="KW-1185">Reference proteome</keyword>
<dbReference type="Proteomes" id="UP000007305">
    <property type="component" value="Chromosome 1"/>
</dbReference>
<reference evidence="1" key="2">
    <citation type="submission" date="2019-07" db="EMBL/GenBank/DDBJ databases">
        <authorList>
            <person name="Seetharam A."/>
            <person name="Woodhouse M."/>
            <person name="Cannon E."/>
        </authorList>
    </citation>
    <scope>NUCLEOTIDE SEQUENCE [LARGE SCALE GENOMIC DNA]</scope>
    <source>
        <strain evidence="1">cv. B73</strain>
    </source>
</reference>
<evidence type="ECO:0000313" key="1">
    <source>
        <dbReference type="EnsemblPlants" id="Zm00001eb021000_P001"/>
    </source>
</evidence>
<dbReference type="AlphaFoldDB" id="A0A804LM88"/>